<organism evidence="2 3">
    <name type="scientific">Pseudomonas antarctica</name>
    <dbReference type="NCBI Taxonomy" id="219572"/>
    <lineage>
        <taxon>Bacteria</taxon>
        <taxon>Pseudomonadati</taxon>
        <taxon>Pseudomonadota</taxon>
        <taxon>Gammaproteobacteria</taxon>
        <taxon>Pseudomonadales</taxon>
        <taxon>Pseudomonadaceae</taxon>
        <taxon>Pseudomonas</taxon>
    </lineage>
</organism>
<reference evidence="1 4" key="1">
    <citation type="submission" date="2015-01" db="EMBL/GenBank/DDBJ databases">
        <title>Genome Sequence of Pseudomonas antarctica CMS 35.</title>
        <authorList>
            <person name="Voget S."/>
            <person name="Chow J."/>
            <person name="Daniel R."/>
            <person name="Streit W."/>
        </authorList>
    </citation>
    <scope>NUCLEOTIDE SEQUENCE [LARGE SCALE GENOMIC DNA]</scope>
    <source>
        <strain evidence="1 4">CMS 35</strain>
    </source>
</reference>
<keyword evidence="4" id="KW-1185">Reference proteome</keyword>
<dbReference type="Proteomes" id="UP000748067">
    <property type="component" value="Unassembled WGS sequence"/>
</dbReference>
<evidence type="ECO:0000313" key="3">
    <source>
        <dbReference type="Proteomes" id="UP000182470"/>
    </source>
</evidence>
<name>A0A1H0BVF2_9PSED</name>
<proteinExistence type="predicted"/>
<dbReference type="EMBL" id="LT629704">
    <property type="protein sequence ID" value="SDN49563.1"/>
    <property type="molecule type" value="Genomic_DNA"/>
</dbReference>
<dbReference type="EMBL" id="JXDI01000003">
    <property type="protein sequence ID" value="KAF2406665.1"/>
    <property type="molecule type" value="Genomic_DNA"/>
</dbReference>
<evidence type="ECO:0000313" key="1">
    <source>
        <dbReference type="EMBL" id="KAF2406665.1"/>
    </source>
</evidence>
<gene>
    <name evidence="1" type="ORF">PSAN_48420</name>
    <name evidence="2" type="ORF">SAMN04490179_4502</name>
</gene>
<accession>A0A1H0BVF2</accession>
<evidence type="ECO:0000313" key="2">
    <source>
        <dbReference type="EMBL" id="SDN49563.1"/>
    </source>
</evidence>
<protein>
    <submittedName>
        <fullName evidence="2">Mu-like prophage protein gp16</fullName>
    </submittedName>
</protein>
<reference evidence="2 3" key="2">
    <citation type="submission" date="2016-10" db="EMBL/GenBank/DDBJ databases">
        <authorList>
            <person name="de Groot N.N."/>
        </authorList>
    </citation>
    <scope>NUCLEOTIDE SEQUENCE [LARGE SCALE GENOMIC DNA]</scope>
    <source>
        <strain evidence="2 3">BS2772</strain>
    </source>
</reference>
<dbReference type="Proteomes" id="UP000182470">
    <property type="component" value="Chromosome I"/>
</dbReference>
<sequence>MKTDERLKLIKLIHVARRELGMDRDTYGLMLKSMKGLGGATSTADLSVPNLRLVLEQLKLKGFKVRPNKKPARTLAADPQAQKIRSLWLELHEMGVVRDPSEAALAKYVMTMAKVQALQWLTVPQASHVIETLKQWMGRVQQ</sequence>
<dbReference type="OrthoDB" id="7360086at2"/>
<dbReference type="AlphaFoldDB" id="A0A1H0BVF2"/>
<dbReference type="InterPro" id="IPR009363">
    <property type="entry name" value="Phage_Mu_Gp16"/>
</dbReference>
<dbReference type="Pfam" id="PF06252">
    <property type="entry name" value="GemA"/>
    <property type="match status" value="1"/>
</dbReference>
<dbReference type="RefSeq" id="WP_083359057.1">
    <property type="nucleotide sequence ID" value="NZ_JXDI01000003.1"/>
</dbReference>
<evidence type="ECO:0000313" key="4">
    <source>
        <dbReference type="Proteomes" id="UP000748067"/>
    </source>
</evidence>